<comment type="cofactor">
    <cofactor evidence="2 7 8">
        <name>Mg(2+)</name>
        <dbReference type="ChEBI" id="CHEBI:18420"/>
    </cofactor>
</comment>
<dbReference type="AlphaFoldDB" id="C5C5J9"/>
<evidence type="ECO:0000313" key="9">
    <source>
        <dbReference type="EMBL" id="ACQ80190.1"/>
    </source>
</evidence>
<evidence type="ECO:0000313" key="10">
    <source>
        <dbReference type="Proteomes" id="UP000007962"/>
    </source>
</evidence>
<evidence type="ECO:0000256" key="7">
    <source>
        <dbReference type="PIRSR" id="PIRSR600760-2"/>
    </source>
</evidence>
<evidence type="ECO:0000256" key="2">
    <source>
        <dbReference type="ARBA" id="ARBA00001946"/>
    </source>
</evidence>
<evidence type="ECO:0000256" key="5">
    <source>
        <dbReference type="ARBA" id="ARBA00022801"/>
    </source>
</evidence>
<comment type="similarity">
    <text evidence="3 8">Belongs to the inositol monophosphatase superfamily.</text>
</comment>
<evidence type="ECO:0000256" key="8">
    <source>
        <dbReference type="RuleBase" id="RU364068"/>
    </source>
</evidence>
<evidence type="ECO:0000256" key="3">
    <source>
        <dbReference type="ARBA" id="ARBA00009759"/>
    </source>
</evidence>
<dbReference type="PROSITE" id="PS00630">
    <property type="entry name" value="IMP_2"/>
    <property type="match status" value="1"/>
</dbReference>
<dbReference type="CDD" id="cd01639">
    <property type="entry name" value="IMPase"/>
    <property type="match status" value="1"/>
</dbReference>
<evidence type="ECO:0000256" key="1">
    <source>
        <dbReference type="ARBA" id="ARBA00001033"/>
    </source>
</evidence>
<dbReference type="GO" id="GO:0007165">
    <property type="term" value="P:signal transduction"/>
    <property type="evidence" value="ECO:0007669"/>
    <property type="project" value="TreeGrafter"/>
</dbReference>
<dbReference type="PANTHER" id="PTHR20854">
    <property type="entry name" value="INOSITOL MONOPHOSPHATASE"/>
    <property type="match status" value="1"/>
</dbReference>
<dbReference type="PRINTS" id="PR00377">
    <property type="entry name" value="IMPHPHTASES"/>
</dbReference>
<dbReference type="InterPro" id="IPR020583">
    <property type="entry name" value="Inositol_monoP_metal-BS"/>
</dbReference>
<evidence type="ECO:0000256" key="4">
    <source>
        <dbReference type="ARBA" id="ARBA00022723"/>
    </source>
</evidence>
<dbReference type="GO" id="GO:0008934">
    <property type="term" value="F:inositol monophosphate 1-phosphatase activity"/>
    <property type="evidence" value="ECO:0007669"/>
    <property type="project" value="InterPro"/>
</dbReference>
<dbReference type="GO" id="GO:0046872">
    <property type="term" value="F:metal ion binding"/>
    <property type="evidence" value="ECO:0007669"/>
    <property type="project" value="UniProtKB-KW"/>
</dbReference>
<dbReference type="GO" id="GO:0046854">
    <property type="term" value="P:phosphatidylinositol phosphate biosynthetic process"/>
    <property type="evidence" value="ECO:0007669"/>
    <property type="project" value="InterPro"/>
</dbReference>
<organism evidence="9 10">
    <name type="scientific">Beutenbergia cavernae (strain ATCC BAA-8 / DSM 12333 / CCUG 43141 / JCM 11478 / NBRC 16432 / NCIMB 13614 / HKI 0122)</name>
    <dbReference type="NCBI Taxonomy" id="471853"/>
    <lineage>
        <taxon>Bacteria</taxon>
        <taxon>Bacillati</taxon>
        <taxon>Actinomycetota</taxon>
        <taxon>Actinomycetes</taxon>
        <taxon>Micrococcales</taxon>
        <taxon>Beutenbergiaceae</taxon>
        <taxon>Beutenbergia</taxon>
    </lineage>
</organism>
<proteinExistence type="inferred from homology"/>
<dbReference type="InterPro" id="IPR033942">
    <property type="entry name" value="IMPase"/>
</dbReference>
<dbReference type="Proteomes" id="UP000007962">
    <property type="component" value="Chromosome"/>
</dbReference>
<dbReference type="GO" id="GO:0006020">
    <property type="term" value="P:inositol metabolic process"/>
    <property type="evidence" value="ECO:0007669"/>
    <property type="project" value="TreeGrafter"/>
</dbReference>
<feature type="binding site" evidence="7">
    <location>
        <position position="94"/>
    </location>
    <ligand>
        <name>Mg(2+)</name>
        <dbReference type="ChEBI" id="CHEBI:18420"/>
        <label>1</label>
        <note>catalytic</note>
    </ligand>
</feature>
<keyword evidence="4 7" id="KW-0479">Metal-binding</keyword>
<feature type="binding site" evidence="7">
    <location>
        <position position="96"/>
    </location>
    <ligand>
        <name>Mg(2+)</name>
        <dbReference type="ChEBI" id="CHEBI:18420"/>
        <label>1</label>
        <note>catalytic</note>
    </ligand>
</feature>
<dbReference type="PROSITE" id="PS00629">
    <property type="entry name" value="IMP_1"/>
    <property type="match status" value="1"/>
</dbReference>
<comment type="catalytic activity">
    <reaction evidence="1 8">
        <text>a myo-inositol phosphate + H2O = myo-inositol + phosphate</text>
        <dbReference type="Rhea" id="RHEA:24056"/>
        <dbReference type="ChEBI" id="CHEBI:15377"/>
        <dbReference type="ChEBI" id="CHEBI:17268"/>
        <dbReference type="ChEBI" id="CHEBI:43474"/>
        <dbReference type="ChEBI" id="CHEBI:84139"/>
        <dbReference type="EC" id="3.1.3.25"/>
    </reaction>
</comment>
<keyword evidence="6 7" id="KW-0460">Magnesium</keyword>
<gene>
    <name evidence="9" type="ordered locus">Bcav_1934</name>
</gene>
<dbReference type="Gene3D" id="3.40.190.80">
    <property type="match status" value="1"/>
</dbReference>
<dbReference type="InterPro" id="IPR000760">
    <property type="entry name" value="Inositol_monophosphatase-like"/>
</dbReference>
<keyword evidence="5 8" id="KW-0378">Hydrolase</keyword>
<dbReference type="eggNOG" id="COG0483">
    <property type="taxonomic scope" value="Bacteria"/>
</dbReference>
<dbReference type="STRING" id="471853.Bcav_1934"/>
<dbReference type="InterPro" id="IPR020550">
    <property type="entry name" value="Inositol_monophosphatase_CS"/>
</dbReference>
<dbReference type="Pfam" id="PF00459">
    <property type="entry name" value="Inositol_P"/>
    <property type="match status" value="1"/>
</dbReference>
<accession>C5C5J9</accession>
<dbReference type="PANTHER" id="PTHR20854:SF4">
    <property type="entry name" value="INOSITOL-1-MONOPHOSPHATASE-RELATED"/>
    <property type="match status" value="1"/>
</dbReference>
<keyword evidence="10" id="KW-1185">Reference proteome</keyword>
<feature type="binding site" evidence="7">
    <location>
        <position position="228"/>
    </location>
    <ligand>
        <name>Mg(2+)</name>
        <dbReference type="ChEBI" id="CHEBI:18420"/>
        <label>1</label>
        <note>catalytic</note>
    </ligand>
</feature>
<dbReference type="Gene3D" id="3.30.540.10">
    <property type="entry name" value="Fructose-1,6-Bisphosphatase, subunit A, domain 1"/>
    <property type="match status" value="1"/>
</dbReference>
<dbReference type="EC" id="3.1.3.25" evidence="8"/>
<sequence length="277" mass="28512">MGVTGAPTPAETADLVVLASELARAAGDVAARMRAERVDVASTKLNANDVVTRADLAAETLLRERIAAARPHDGILGEEGARAPSSSGLTWVVDPIDGTVNYLYGLPMYSVSVAVVVGPADDLREWTPIAGAVHAPGLGRTYAAGRGLGATRDGEPIAPSATEDLASALVGTGFHYDPVLRERQGALAASLVGRVRDLRRIGSAALDLCFVAEGALDAFYEERLNPWDVAAGVLVAAEAGARVQHLPLAGELLTLAAAPGLDEALAARLGDLARDLG</sequence>
<feature type="binding site" evidence="7">
    <location>
        <position position="97"/>
    </location>
    <ligand>
        <name>Mg(2+)</name>
        <dbReference type="ChEBI" id="CHEBI:18420"/>
        <label>1</label>
        <note>catalytic</note>
    </ligand>
</feature>
<dbReference type="KEGG" id="bcv:Bcav_1934"/>
<dbReference type="SUPFAM" id="SSF56655">
    <property type="entry name" value="Carbohydrate phosphatase"/>
    <property type="match status" value="1"/>
</dbReference>
<reference evidence="9 10" key="1">
    <citation type="journal article" date="2009" name="Stand. Genomic Sci.">
        <title>Complete genome sequence of Beutenbergia cavernae type strain (HKI 0122).</title>
        <authorList>
            <person name="Land M."/>
            <person name="Pukall R."/>
            <person name="Abt B."/>
            <person name="Goker M."/>
            <person name="Rohde M."/>
            <person name="Glavina Del Rio T."/>
            <person name="Tice H."/>
            <person name="Copeland A."/>
            <person name="Cheng J.F."/>
            <person name="Lucas S."/>
            <person name="Chen F."/>
            <person name="Nolan M."/>
            <person name="Bruce D."/>
            <person name="Goodwin L."/>
            <person name="Pitluck S."/>
            <person name="Ivanova N."/>
            <person name="Mavromatis K."/>
            <person name="Ovchinnikova G."/>
            <person name="Pati A."/>
            <person name="Chen A."/>
            <person name="Palaniappan K."/>
            <person name="Hauser L."/>
            <person name="Chang Y.J."/>
            <person name="Jefferies C.C."/>
            <person name="Saunders E."/>
            <person name="Brettin T."/>
            <person name="Detter J.C."/>
            <person name="Han C."/>
            <person name="Chain P."/>
            <person name="Bristow J."/>
            <person name="Eisen J.A."/>
            <person name="Markowitz V."/>
            <person name="Hugenholtz P."/>
            <person name="Kyrpides N.C."/>
            <person name="Klenk H.P."/>
            <person name="Lapidus A."/>
        </authorList>
    </citation>
    <scope>NUCLEOTIDE SEQUENCE [LARGE SCALE GENOMIC DNA]</scope>
    <source>
        <strain evidence="10">ATCC BAA-8 / DSM 12333 / NBRC 16432</strain>
    </source>
</reference>
<feature type="binding site" evidence="7">
    <location>
        <position position="78"/>
    </location>
    <ligand>
        <name>Mg(2+)</name>
        <dbReference type="ChEBI" id="CHEBI:18420"/>
        <label>1</label>
        <note>catalytic</note>
    </ligand>
</feature>
<dbReference type="HOGENOM" id="CLU_044118_0_1_11"/>
<dbReference type="EMBL" id="CP001618">
    <property type="protein sequence ID" value="ACQ80190.1"/>
    <property type="molecule type" value="Genomic_DNA"/>
</dbReference>
<dbReference type="RefSeq" id="WP_015882430.1">
    <property type="nucleotide sequence ID" value="NC_012669.1"/>
</dbReference>
<dbReference type="OrthoDB" id="9772456at2"/>
<name>C5C5J9_BEUC1</name>
<evidence type="ECO:0000256" key="6">
    <source>
        <dbReference type="ARBA" id="ARBA00022842"/>
    </source>
</evidence>
<protein>
    <recommendedName>
        <fullName evidence="8">Inositol-1-monophosphatase</fullName>
        <ecNumber evidence="8">3.1.3.25</ecNumber>
    </recommendedName>
</protein>